<keyword evidence="4" id="KW-0106">Calcium</keyword>
<evidence type="ECO:0000313" key="7">
    <source>
        <dbReference type="EMBL" id="CAJ1966777.1"/>
    </source>
</evidence>
<comment type="caution">
    <text evidence="7">The sequence shown here is derived from an EMBL/GenBank/DDBJ whole genome shotgun (WGS) entry which is preliminary data.</text>
</comment>
<dbReference type="Pfam" id="PF00884">
    <property type="entry name" value="Sulfatase"/>
    <property type="match status" value="1"/>
</dbReference>
<evidence type="ECO:0000256" key="5">
    <source>
        <dbReference type="SAM" id="SignalP"/>
    </source>
</evidence>
<dbReference type="AlphaFoldDB" id="A0AAD2JNH5"/>
<dbReference type="GO" id="GO:0004065">
    <property type="term" value="F:arylsulfatase activity"/>
    <property type="evidence" value="ECO:0007669"/>
    <property type="project" value="TreeGrafter"/>
</dbReference>
<keyword evidence="2" id="KW-0479">Metal-binding</keyword>
<dbReference type="PROSITE" id="PS00149">
    <property type="entry name" value="SULFATASE_2"/>
    <property type="match status" value="1"/>
</dbReference>
<name>A0AAD2JNH5_9STRA</name>
<dbReference type="GO" id="GO:0046872">
    <property type="term" value="F:metal ion binding"/>
    <property type="evidence" value="ECO:0007669"/>
    <property type="project" value="UniProtKB-KW"/>
</dbReference>
<dbReference type="PANTHER" id="PTHR42693:SF11">
    <property type="entry name" value="ARYLSULFATASE A"/>
    <property type="match status" value="1"/>
</dbReference>
<evidence type="ECO:0000256" key="1">
    <source>
        <dbReference type="ARBA" id="ARBA00008779"/>
    </source>
</evidence>
<feature type="signal peptide" evidence="5">
    <location>
        <begin position="1"/>
        <end position="18"/>
    </location>
</feature>
<comment type="similarity">
    <text evidence="1">Belongs to the sulfatase family.</text>
</comment>
<proteinExistence type="inferred from homology"/>
<feature type="domain" description="Sulfatase N-terminal" evidence="6">
    <location>
        <begin position="22"/>
        <end position="394"/>
    </location>
</feature>
<dbReference type="Gene3D" id="3.40.720.10">
    <property type="entry name" value="Alkaline Phosphatase, subunit A"/>
    <property type="match status" value="1"/>
</dbReference>
<evidence type="ECO:0000256" key="4">
    <source>
        <dbReference type="ARBA" id="ARBA00022837"/>
    </source>
</evidence>
<dbReference type="Proteomes" id="UP001295423">
    <property type="component" value="Unassembled WGS sequence"/>
</dbReference>
<dbReference type="SUPFAM" id="SSF53649">
    <property type="entry name" value="Alkaline phosphatase-like"/>
    <property type="match status" value="1"/>
</dbReference>
<organism evidence="7 8">
    <name type="scientific">Cylindrotheca closterium</name>
    <dbReference type="NCBI Taxonomy" id="2856"/>
    <lineage>
        <taxon>Eukaryota</taxon>
        <taxon>Sar</taxon>
        <taxon>Stramenopiles</taxon>
        <taxon>Ochrophyta</taxon>
        <taxon>Bacillariophyta</taxon>
        <taxon>Bacillariophyceae</taxon>
        <taxon>Bacillariophycidae</taxon>
        <taxon>Bacillariales</taxon>
        <taxon>Bacillariaceae</taxon>
        <taxon>Cylindrotheca</taxon>
    </lineage>
</organism>
<dbReference type="EMBL" id="CAKOGP040002313">
    <property type="protein sequence ID" value="CAJ1966777.1"/>
    <property type="molecule type" value="Genomic_DNA"/>
</dbReference>
<dbReference type="Gene3D" id="3.30.1120.10">
    <property type="match status" value="1"/>
</dbReference>
<evidence type="ECO:0000259" key="6">
    <source>
        <dbReference type="Pfam" id="PF00884"/>
    </source>
</evidence>
<protein>
    <recommendedName>
        <fullName evidence="6">Sulfatase N-terminal domain-containing protein</fullName>
    </recommendedName>
</protein>
<dbReference type="Pfam" id="PF14707">
    <property type="entry name" value="Sulfatase_C"/>
    <property type="match status" value="1"/>
</dbReference>
<dbReference type="InterPro" id="IPR017850">
    <property type="entry name" value="Alkaline_phosphatase_core_sf"/>
</dbReference>
<evidence type="ECO:0000256" key="3">
    <source>
        <dbReference type="ARBA" id="ARBA00022801"/>
    </source>
</evidence>
<keyword evidence="3" id="KW-0378">Hydrolase</keyword>
<keyword evidence="8" id="KW-1185">Reference proteome</keyword>
<dbReference type="InterPro" id="IPR024607">
    <property type="entry name" value="Sulfatase_CS"/>
</dbReference>
<sequence length="549" mass="60871">MLLSLITSLLLTIATSNATEFPNLVILFADNLGYDDISVFQSKSNPQHTKTPNIDNLAVDGMKFLNWNSAAALCSASRSALLTGRYPVRTGVYPRVFRSDARFGLLPEETTLAEMLKGFGYATKIVGKWHLGHREPFLPTNQGFDSWLGVPYHMSGGSVDNHTCHGDDDGTMLLPLYRDTSIEEQPVQLDDLAIQYASESRSFIQKNSDKDIPFFLYVPFSHVHQLCAPKDMPEQRNCQWAAKENATFSDAVEEMDWIAGEILKALDDFGVTNNTLVLFTSDNGPWVAEQSCSGSKGPFAAEWFRDHSSPSCTACPHDYVPQPTNGQPRRCVLPDTELALEGVPCGEDSGLGSVWEANLRMPALARFPGKIPQGSVSQDLISTLDVIPSFLSLLEKPIPLNLDGKDMSGIFTGESTNIEAKRVLFFWRDGFESGPLPPPYGRFDVAAVKYGSLKAWIWTKSAHYNDDIEQYHDPPLLFDVLADPAESNPLDPSDYLQEIQYIKIMVEKHKQSVDMAFPLCLDADPKYLPCVNRETGCRTGGTLPLETKL</sequence>
<evidence type="ECO:0000313" key="8">
    <source>
        <dbReference type="Proteomes" id="UP001295423"/>
    </source>
</evidence>
<dbReference type="InterPro" id="IPR000917">
    <property type="entry name" value="Sulfatase_N"/>
</dbReference>
<reference evidence="7" key="1">
    <citation type="submission" date="2023-08" db="EMBL/GenBank/DDBJ databases">
        <authorList>
            <person name="Audoor S."/>
            <person name="Bilcke G."/>
        </authorList>
    </citation>
    <scope>NUCLEOTIDE SEQUENCE</scope>
</reference>
<accession>A0AAD2JNH5</accession>
<dbReference type="PANTHER" id="PTHR42693">
    <property type="entry name" value="ARYLSULFATASE FAMILY MEMBER"/>
    <property type="match status" value="1"/>
</dbReference>
<feature type="chain" id="PRO_5042026797" description="Sulfatase N-terminal domain-containing protein" evidence="5">
    <location>
        <begin position="19"/>
        <end position="549"/>
    </location>
</feature>
<evidence type="ECO:0000256" key="2">
    <source>
        <dbReference type="ARBA" id="ARBA00022723"/>
    </source>
</evidence>
<gene>
    <name evidence="7" type="ORF">CYCCA115_LOCUS22360</name>
</gene>
<keyword evidence="5" id="KW-0732">Signal</keyword>
<dbReference type="InterPro" id="IPR050738">
    <property type="entry name" value="Sulfatase"/>
</dbReference>